<name>A0AAJ1EQM2_MEDGN</name>
<gene>
    <name evidence="1" type="ORF">LIQ10_07720</name>
</gene>
<evidence type="ECO:0000313" key="1">
    <source>
        <dbReference type="EMBL" id="MCB5493627.1"/>
    </source>
</evidence>
<dbReference type="RefSeq" id="WP_173878835.1">
    <property type="nucleotide sequence ID" value="NZ_JAAIMT010000008.1"/>
</dbReference>
<dbReference type="AlphaFoldDB" id="A0AAJ1EQM2"/>
<evidence type="ECO:0000313" key="2">
    <source>
        <dbReference type="Proteomes" id="UP001297422"/>
    </source>
</evidence>
<accession>A0AAJ1EQM2</accession>
<comment type="caution">
    <text evidence="1">The sequence shown here is derived from an EMBL/GenBank/DDBJ whole genome shotgun (WGS) entry which is preliminary data.</text>
</comment>
<reference evidence="1" key="1">
    <citation type="submission" date="2021-10" db="EMBL/GenBank/DDBJ databases">
        <title>Collection of gut derived symbiotic bacterial strains cultured from healthy donors.</title>
        <authorList>
            <person name="Lin H."/>
            <person name="Littmann E."/>
            <person name="Claire K."/>
            <person name="Pamer E."/>
        </authorList>
    </citation>
    <scope>NUCLEOTIDE SEQUENCE</scope>
    <source>
        <strain evidence="1">MSK.23.4</strain>
    </source>
</reference>
<organism evidence="1 2">
    <name type="scientific">Mediterraneibacter gnavus</name>
    <name type="common">Ruminococcus gnavus</name>
    <dbReference type="NCBI Taxonomy" id="33038"/>
    <lineage>
        <taxon>Bacteria</taxon>
        <taxon>Bacillati</taxon>
        <taxon>Bacillota</taxon>
        <taxon>Clostridia</taxon>
        <taxon>Lachnospirales</taxon>
        <taxon>Lachnospiraceae</taxon>
        <taxon>Mediterraneibacter</taxon>
    </lineage>
</organism>
<dbReference type="NCBIfam" id="TIGR04255">
    <property type="entry name" value="sporadTIGR04255"/>
    <property type="match status" value="1"/>
</dbReference>
<dbReference type="Proteomes" id="UP001297422">
    <property type="component" value="Unassembled WGS sequence"/>
</dbReference>
<protein>
    <submittedName>
        <fullName evidence="1">TIGR04255 family protein</fullName>
    </submittedName>
</protein>
<dbReference type="InterPro" id="IPR026349">
    <property type="entry name" value="CHP04255"/>
</dbReference>
<proteinExistence type="predicted"/>
<sequence length="263" mass="30980">MCKIKRVRYEKCPLIEVTYQLNFPTILSIEAEMPVKYQNAIRKNFPQYRTQTEQEGEITVNINGEEVNPIFRQRPIKKIHHFISEDGQWRITLAKNQLAISTLQYEQWEDMKEKFKTPLQAFADIYDQSYFDRIGLRYIDAIDREKLNLKDTEWRDLIKPHLLGCLGWQSEEPFKIKTSTLNTEIIMEDVSVKISSGLGMINKEDKLTDEAFILDCDYFKVGKVELSEIDSIGMKLHQKSTTFFRNSITKKLHEAMEPQEIEE</sequence>
<dbReference type="EMBL" id="JAJBNC010000010">
    <property type="protein sequence ID" value="MCB5493627.1"/>
    <property type="molecule type" value="Genomic_DNA"/>
</dbReference>